<dbReference type="NCBIfam" id="TIGR00195">
    <property type="entry name" value="exoDNase_III"/>
    <property type="match status" value="1"/>
</dbReference>
<evidence type="ECO:0000256" key="1">
    <source>
        <dbReference type="ARBA" id="ARBA00007092"/>
    </source>
</evidence>
<proteinExistence type="inferred from homology"/>
<dbReference type="EMBL" id="CAJZBQ010000056">
    <property type="protein sequence ID" value="CAG9333509.1"/>
    <property type="molecule type" value="Genomic_DNA"/>
</dbReference>
<evidence type="ECO:0000256" key="6">
    <source>
        <dbReference type="PIRSR" id="PIRSR604808-2"/>
    </source>
</evidence>
<evidence type="ECO:0000256" key="4">
    <source>
        <dbReference type="ARBA" id="ARBA00022842"/>
    </source>
</evidence>
<feature type="active site" evidence="5">
    <location>
        <position position="171"/>
    </location>
</feature>
<dbReference type="PROSITE" id="PS51435">
    <property type="entry name" value="AP_NUCLEASE_F1_4"/>
    <property type="match status" value="1"/>
</dbReference>
<feature type="binding site" evidence="6">
    <location>
        <position position="173"/>
    </location>
    <ligand>
        <name>Mg(2+)</name>
        <dbReference type="ChEBI" id="CHEBI:18420"/>
        <label>1</label>
    </ligand>
</feature>
<keyword evidence="11" id="KW-1185">Reference proteome</keyword>
<dbReference type="GO" id="GO:0008311">
    <property type="term" value="F:double-stranded DNA 3'-5' DNA exonuclease activity"/>
    <property type="evidence" value="ECO:0007669"/>
    <property type="project" value="TreeGrafter"/>
</dbReference>
<evidence type="ECO:0000256" key="3">
    <source>
        <dbReference type="ARBA" id="ARBA00022801"/>
    </source>
</evidence>
<evidence type="ECO:0000313" key="10">
    <source>
        <dbReference type="EMBL" id="CAG9333509.1"/>
    </source>
</evidence>
<keyword evidence="2 6" id="KW-0479">Metal-binding</keyword>
<feature type="site" description="Interaction with DNA substrate" evidence="7">
    <location>
        <position position="270"/>
    </location>
</feature>
<dbReference type="GO" id="GO:0003906">
    <property type="term" value="F:DNA-(apurinic or apyrimidinic site) endonuclease activity"/>
    <property type="evidence" value="ECO:0007669"/>
    <property type="project" value="TreeGrafter"/>
</dbReference>
<evidence type="ECO:0000256" key="5">
    <source>
        <dbReference type="PIRSR" id="PIRSR604808-1"/>
    </source>
</evidence>
<protein>
    <recommendedName>
        <fullName evidence="9">Endonuclease/exonuclease/phosphatase domain-containing protein</fullName>
    </recommendedName>
</protein>
<dbReference type="NCBIfam" id="TIGR00633">
    <property type="entry name" value="xth"/>
    <property type="match status" value="1"/>
</dbReference>
<dbReference type="GO" id="GO:0006284">
    <property type="term" value="P:base-excision repair"/>
    <property type="evidence" value="ECO:0007669"/>
    <property type="project" value="TreeGrafter"/>
</dbReference>
<keyword evidence="3" id="KW-0378">Hydrolase</keyword>
<evidence type="ECO:0000256" key="2">
    <source>
        <dbReference type="ARBA" id="ARBA00022723"/>
    </source>
</evidence>
<comment type="caution">
    <text evidence="10">The sequence shown here is derived from an EMBL/GenBank/DDBJ whole genome shotgun (WGS) entry which is preliminary data.</text>
</comment>
<evidence type="ECO:0000259" key="9">
    <source>
        <dbReference type="Pfam" id="PF03372"/>
    </source>
</evidence>
<feature type="site" description="Important for catalytic activity" evidence="7">
    <location>
        <position position="244"/>
    </location>
</feature>
<feature type="site" description="Transition state stabilizer" evidence="7">
    <location>
        <position position="173"/>
    </location>
</feature>
<comment type="similarity">
    <text evidence="1 8">Belongs to the DNA repair enzymes AP/ExoA family.</text>
</comment>
<evidence type="ECO:0000256" key="8">
    <source>
        <dbReference type="RuleBase" id="RU362131"/>
    </source>
</evidence>
<feature type="binding site" evidence="6">
    <location>
        <position position="59"/>
    </location>
    <ligand>
        <name>Mg(2+)</name>
        <dbReference type="ChEBI" id="CHEBI:18420"/>
        <label>1</label>
    </ligand>
</feature>
<feature type="domain" description="Endonuclease/exonuclease/phosphatase" evidence="9">
    <location>
        <begin position="27"/>
        <end position="270"/>
    </location>
</feature>
<accession>A0AAU9K739</accession>
<dbReference type="PANTHER" id="PTHR22748">
    <property type="entry name" value="AP ENDONUCLEASE"/>
    <property type="match status" value="1"/>
</dbReference>
<feature type="active site" evidence="5">
    <location>
        <position position="134"/>
    </location>
</feature>
<keyword evidence="4 6" id="KW-0460">Magnesium</keyword>
<dbReference type="AlphaFoldDB" id="A0AAU9K739"/>
<sequence length="279" mass="32569">MKRRKIETEYHPRKRPKKAEMKLIKLASWNVCGLRSMLSKGGIQRLIESEAPNILCFNETMLQDKNIEDVEQLFPSHFNKYWNCSHGKKGYSGVAILTEIKPERVIYGIGTERHDIEGRAITAEFNDFFLLNTYVPNAGKDHAYRTQQWDLAIRAYIMELQKVKPVIWCGDLNVIHEDIDIYDIRGKETWACLTPEERGNFHTTLEVCRLVDTFRYMHPGVKGWSYFSRRNVGAQEKGQGWRLDYILISQCLKRNIEKAYTRPDILGSDHHPCILHLLV</sequence>
<dbReference type="Proteomes" id="UP001162131">
    <property type="component" value="Unassembled WGS sequence"/>
</dbReference>
<comment type="cofactor">
    <cofactor evidence="6 8">
        <name>Mg(2+)</name>
        <dbReference type="ChEBI" id="CHEBI:18420"/>
    </cofactor>
    <cofactor evidence="6 8">
        <name>Mn(2+)</name>
        <dbReference type="ChEBI" id="CHEBI:29035"/>
    </cofactor>
    <text evidence="6 8">Probably binds two magnesium or manganese ions per subunit.</text>
</comment>
<feature type="binding site" evidence="6">
    <location>
        <position position="171"/>
    </location>
    <ligand>
        <name>Mg(2+)</name>
        <dbReference type="ChEBI" id="CHEBI:18420"/>
        <label>1</label>
    </ligand>
</feature>
<name>A0AAU9K739_9CILI</name>
<dbReference type="GO" id="GO:0046872">
    <property type="term" value="F:metal ion binding"/>
    <property type="evidence" value="ECO:0007669"/>
    <property type="project" value="UniProtKB-KW"/>
</dbReference>
<gene>
    <name evidence="10" type="ORF">BSTOLATCC_MIC58320</name>
</gene>
<dbReference type="InterPro" id="IPR004808">
    <property type="entry name" value="AP_endonuc_1"/>
</dbReference>
<dbReference type="InterPro" id="IPR036691">
    <property type="entry name" value="Endo/exonu/phosph_ase_sf"/>
</dbReference>
<evidence type="ECO:0000313" key="11">
    <source>
        <dbReference type="Proteomes" id="UP001162131"/>
    </source>
</evidence>
<feature type="binding site" evidence="6">
    <location>
        <position position="269"/>
    </location>
    <ligand>
        <name>Mg(2+)</name>
        <dbReference type="ChEBI" id="CHEBI:18420"/>
        <label>1</label>
    </ligand>
</feature>
<dbReference type="Gene3D" id="3.60.10.10">
    <property type="entry name" value="Endonuclease/exonuclease/phosphatase"/>
    <property type="match status" value="1"/>
</dbReference>
<keyword evidence="8" id="KW-0234">DNA repair</keyword>
<dbReference type="InterPro" id="IPR005135">
    <property type="entry name" value="Endo/exonuclease/phosphatase"/>
</dbReference>
<feature type="active site" description="Proton acceptor" evidence="5">
    <location>
        <position position="270"/>
    </location>
</feature>
<keyword evidence="6" id="KW-0464">Manganese</keyword>
<evidence type="ECO:0000256" key="7">
    <source>
        <dbReference type="PIRSR" id="PIRSR604808-3"/>
    </source>
</evidence>
<dbReference type="PANTHER" id="PTHR22748:SF6">
    <property type="entry name" value="DNA-(APURINIC OR APYRIMIDINIC SITE) ENDONUCLEASE"/>
    <property type="match status" value="1"/>
</dbReference>
<organism evidence="10 11">
    <name type="scientific">Blepharisma stoltei</name>
    <dbReference type="NCBI Taxonomy" id="1481888"/>
    <lineage>
        <taxon>Eukaryota</taxon>
        <taxon>Sar</taxon>
        <taxon>Alveolata</taxon>
        <taxon>Ciliophora</taxon>
        <taxon>Postciliodesmatophora</taxon>
        <taxon>Heterotrichea</taxon>
        <taxon>Heterotrichida</taxon>
        <taxon>Blepharismidae</taxon>
        <taxon>Blepharisma</taxon>
    </lineage>
</organism>
<dbReference type="GO" id="GO:0005634">
    <property type="term" value="C:nucleus"/>
    <property type="evidence" value="ECO:0007669"/>
    <property type="project" value="TreeGrafter"/>
</dbReference>
<dbReference type="SUPFAM" id="SSF56219">
    <property type="entry name" value="DNase I-like"/>
    <property type="match status" value="1"/>
</dbReference>
<reference evidence="10" key="1">
    <citation type="submission" date="2021-09" db="EMBL/GenBank/DDBJ databases">
        <authorList>
            <consortium name="AG Swart"/>
            <person name="Singh M."/>
            <person name="Singh A."/>
            <person name="Seah K."/>
            <person name="Emmerich C."/>
        </authorList>
    </citation>
    <scope>NUCLEOTIDE SEQUENCE</scope>
    <source>
        <strain evidence="10">ATCC30299</strain>
    </source>
</reference>
<keyword evidence="8" id="KW-0227">DNA damage</keyword>
<feature type="binding site" evidence="6">
    <location>
        <position position="270"/>
    </location>
    <ligand>
        <name>Mg(2+)</name>
        <dbReference type="ChEBI" id="CHEBI:18420"/>
        <label>1</label>
    </ligand>
</feature>
<dbReference type="CDD" id="cd09087">
    <property type="entry name" value="Ape1-like_AP-endo"/>
    <property type="match status" value="1"/>
</dbReference>
<feature type="binding site" evidence="6">
    <location>
        <position position="30"/>
    </location>
    <ligand>
        <name>Mg(2+)</name>
        <dbReference type="ChEBI" id="CHEBI:18420"/>
        <label>1</label>
    </ligand>
</feature>
<dbReference type="Pfam" id="PF03372">
    <property type="entry name" value="Exo_endo_phos"/>
    <property type="match status" value="1"/>
</dbReference>
<dbReference type="GO" id="GO:0008081">
    <property type="term" value="F:phosphoric diester hydrolase activity"/>
    <property type="evidence" value="ECO:0007669"/>
    <property type="project" value="TreeGrafter"/>
</dbReference>